<dbReference type="AlphaFoldDB" id="A0A7W7MVB8"/>
<dbReference type="GO" id="GO:0043041">
    <property type="term" value="P:amino acid activation for nonribosomal peptide biosynthetic process"/>
    <property type="evidence" value="ECO:0007669"/>
    <property type="project" value="TreeGrafter"/>
</dbReference>
<organism evidence="3 4">
    <name type="scientific">Actinomadura livida</name>
    <dbReference type="NCBI Taxonomy" id="79909"/>
    <lineage>
        <taxon>Bacteria</taxon>
        <taxon>Bacillati</taxon>
        <taxon>Actinomycetota</taxon>
        <taxon>Actinomycetes</taxon>
        <taxon>Streptosporangiales</taxon>
        <taxon>Thermomonosporaceae</taxon>
        <taxon>Actinomadura</taxon>
    </lineage>
</organism>
<gene>
    <name evidence="3" type="ORF">F4557_000806</name>
    <name evidence="2" type="ORF">GCM10009546_06620</name>
</gene>
<feature type="domain" description="Condensation" evidence="1">
    <location>
        <begin position="41"/>
        <end position="356"/>
    </location>
</feature>
<dbReference type="GO" id="GO:0008610">
    <property type="term" value="P:lipid biosynthetic process"/>
    <property type="evidence" value="ECO:0007669"/>
    <property type="project" value="UniProtKB-ARBA"/>
</dbReference>
<dbReference type="Proteomes" id="UP001501427">
    <property type="component" value="Unassembled WGS sequence"/>
</dbReference>
<dbReference type="EMBL" id="JACHMV010000001">
    <property type="protein sequence ID" value="MBB4772388.1"/>
    <property type="molecule type" value="Genomic_DNA"/>
</dbReference>
<dbReference type="PANTHER" id="PTHR45527">
    <property type="entry name" value="NONRIBOSOMAL PEPTIDE SYNTHETASE"/>
    <property type="match status" value="1"/>
</dbReference>
<accession>A0A7W7MVB8</accession>
<reference evidence="2 5" key="1">
    <citation type="journal article" date="2019" name="Int. J. Syst. Evol. Microbiol.">
        <title>The Global Catalogue of Microorganisms (GCM) 10K type strain sequencing project: providing services to taxonomists for standard genome sequencing and annotation.</title>
        <authorList>
            <consortium name="The Broad Institute Genomics Platform"/>
            <consortium name="The Broad Institute Genome Sequencing Center for Infectious Disease"/>
            <person name="Wu L."/>
            <person name="Ma J."/>
        </authorList>
    </citation>
    <scope>NUCLEOTIDE SEQUENCE [LARGE SCALE GENOMIC DNA]</scope>
    <source>
        <strain evidence="2 5">JCM 10667</strain>
    </source>
</reference>
<dbReference type="Pfam" id="PF00668">
    <property type="entry name" value="Condensation"/>
    <property type="match status" value="1"/>
</dbReference>
<name>A0A7W7MVB8_9ACTN</name>
<dbReference type="GO" id="GO:0003824">
    <property type="term" value="F:catalytic activity"/>
    <property type="evidence" value="ECO:0007669"/>
    <property type="project" value="InterPro"/>
</dbReference>
<dbReference type="GO" id="GO:0005737">
    <property type="term" value="C:cytoplasm"/>
    <property type="evidence" value="ECO:0007669"/>
    <property type="project" value="TreeGrafter"/>
</dbReference>
<evidence type="ECO:0000313" key="5">
    <source>
        <dbReference type="Proteomes" id="UP001501427"/>
    </source>
</evidence>
<evidence type="ECO:0000313" key="2">
    <source>
        <dbReference type="EMBL" id="GAA0547239.1"/>
    </source>
</evidence>
<dbReference type="GO" id="GO:0044550">
    <property type="term" value="P:secondary metabolite biosynthetic process"/>
    <property type="evidence" value="ECO:0007669"/>
    <property type="project" value="TreeGrafter"/>
</dbReference>
<proteinExistence type="predicted"/>
<protein>
    <recommendedName>
        <fullName evidence="1">Condensation domain-containing protein</fullName>
    </recommendedName>
</protein>
<dbReference type="Gene3D" id="3.30.559.30">
    <property type="entry name" value="Nonribosomal peptide synthetase, condensation domain"/>
    <property type="match status" value="1"/>
</dbReference>
<dbReference type="RefSeq" id="WP_184879792.1">
    <property type="nucleotide sequence ID" value="NZ_BAAAHD010000002.1"/>
</dbReference>
<comment type="caution">
    <text evidence="3">The sequence shown here is derived from an EMBL/GenBank/DDBJ whole genome shotgun (WGS) entry which is preliminary data.</text>
</comment>
<keyword evidence="5" id="KW-1185">Reference proteome</keyword>
<dbReference type="Gene3D" id="3.30.559.10">
    <property type="entry name" value="Chloramphenicol acetyltransferase-like domain"/>
    <property type="match status" value="1"/>
</dbReference>
<dbReference type="PANTHER" id="PTHR45527:SF1">
    <property type="entry name" value="FATTY ACID SYNTHASE"/>
    <property type="match status" value="1"/>
</dbReference>
<dbReference type="InterPro" id="IPR023213">
    <property type="entry name" value="CAT-like_dom_sf"/>
</dbReference>
<evidence type="ECO:0000313" key="4">
    <source>
        <dbReference type="Proteomes" id="UP000549343"/>
    </source>
</evidence>
<dbReference type="GO" id="GO:0031177">
    <property type="term" value="F:phosphopantetheine binding"/>
    <property type="evidence" value="ECO:0007669"/>
    <property type="project" value="TreeGrafter"/>
</dbReference>
<dbReference type="Proteomes" id="UP000549343">
    <property type="component" value="Unassembled WGS sequence"/>
</dbReference>
<dbReference type="InterPro" id="IPR001242">
    <property type="entry name" value="Condensation_dom"/>
</dbReference>
<reference evidence="2" key="3">
    <citation type="submission" date="2023-12" db="EMBL/GenBank/DDBJ databases">
        <authorList>
            <person name="Sun Q."/>
            <person name="Inoue M."/>
        </authorList>
    </citation>
    <scope>NUCLEOTIDE SEQUENCE</scope>
    <source>
        <strain evidence="2">JCM 10667</strain>
    </source>
</reference>
<dbReference type="SUPFAM" id="SSF52777">
    <property type="entry name" value="CoA-dependent acyltransferases"/>
    <property type="match status" value="2"/>
</dbReference>
<dbReference type="EMBL" id="BAAAHD010000002">
    <property type="protein sequence ID" value="GAA0547239.1"/>
    <property type="molecule type" value="Genomic_DNA"/>
</dbReference>
<reference evidence="3 4" key="2">
    <citation type="submission" date="2020-08" db="EMBL/GenBank/DDBJ databases">
        <title>Sequencing the genomes of 1000 actinobacteria strains.</title>
        <authorList>
            <person name="Klenk H.-P."/>
        </authorList>
    </citation>
    <scope>NUCLEOTIDE SEQUENCE [LARGE SCALE GENOMIC DNA]</scope>
    <source>
        <strain evidence="3 4">DSM 44772</strain>
    </source>
</reference>
<evidence type="ECO:0000313" key="3">
    <source>
        <dbReference type="EMBL" id="MBB4772388.1"/>
    </source>
</evidence>
<evidence type="ECO:0000259" key="1">
    <source>
        <dbReference type="Pfam" id="PF00668"/>
    </source>
</evidence>
<sequence length="461" mass="51561">MTSVVDPGAAGTDTAPTAPLSCNQKFICMFDRGDDQGPFGPMYGVNYAYRISGEIDLGVLREALRDVVERHESLRCEIVRGIEQPYQRFLPAGAPRLVIRDLPGGSPADRDRQVEDLLCEIEAEPFSIREMPQLRAVLGRFDELDGVLVLVAHHTAADGWSMQLIMRDLVHLYAARRGHDVPALPEAPQYREYVAWEEANDDSPAMRRNREFWRAKYRDAEAVPIRTDHPRSAGLPKATAWHRFLIEKEPAAVSLDLAREMRATPFMVFLSAYHVLMSRLTEVTDLAVLTLTAGRSQQKFHDTVGNFYNFLPVRTDITGCETFREVVERTRKGCLESFTHEMSFHDIMGQVPHLMAPLAADDLLVPAFQVLGSEHAPETEQVGDLRFAEVRRRLRSQDEGIDVPEGALWTLDVLPSKEIVGSLGFNSNRWTADTMRAQVAVFIGILEKGSAAPDAPLAEIA</sequence>